<dbReference type="AlphaFoldDB" id="A0A317N152"/>
<evidence type="ECO:0000313" key="1">
    <source>
        <dbReference type="EMBL" id="PWV65993.1"/>
    </source>
</evidence>
<dbReference type="RefSeq" id="WP_110016970.1">
    <property type="nucleotide sequence ID" value="NZ_QGTJ01000001.1"/>
</dbReference>
<evidence type="ECO:0000313" key="2">
    <source>
        <dbReference type="Proteomes" id="UP000246569"/>
    </source>
</evidence>
<proteinExistence type="predicted"/>
<dbReference type="EMBL" id="QGTJ01000001">
    <property type="protein sequence ID" value="PWV65993.1"/>
    <property type="molecule type" value="Genomic_DNA"/>
</dbReference>
<dbReference type="Proteomes" id="UP000246569">
    <property type="component" value="Unassembled WGS sequence"/>
</dbReference>
<reference evidence="1 2" key="1">
    <citation type="submission" date="2018-05" db="EMBL/GenBank/DDBJ databases">
        <title>Genomic Encyclopedia of Type Strains, Phase IV (KMG-IV): sequencing the most valuable type-strain genomes for metagenomic binning, comparative biology and taxonomic classification.</title>
        <authorList>
            <person name="Goeker M."/>
        </authorList>
    </citation>
    <scope>NUCLEOTIDE SEQUENCE [LARGE SCALE GENOMIC DNA]</scope>
    <source>
        <strain evidence="1 2">DSM 23606</strain>
    </source>
</reference>
<protein>
    <submittedName>
        <fullName evidence="1">Uncharacterized protein</fullName>
    </submittedName>
</protein>
<accession>A0A317N152</accession>
<sequence length="135" mass="13456">MIAVLDPLAVAAATARAARLLAGSSDPRLEIYSDPVPAVGAAPDAATLLAVWTIDRADISASGRALVITVPATAPMVAAAGAATWCRLIAGDAVAMLDGDVGDDTSTALVRISGGTYLRAGELLVLSSALVLTES</sequence>
<keyword evidence="2" id="KW-1185">Reference proteome</keyword>
<gene>
    <name evidence="1" type="ORF">C7443_101481</name>
</gene>
<organism evidence="1 2">
    <name type="scientific">Plasticicumulans acidivorans</name>
    <dbReference type="NCBI Taxonomy" id="886464"/>
    <lineage>
        <taxon>Bacteria</taxon>
        <taxon>Pseudomonadati</taxon>
        <taxon>Pseudomonadota</taxon>
        <taxon>Gammaproteobacteria</taxon>
        <taxon>Candidatus Competibacteraceae</taxon>
        <taxon>Plasticicumulans</taxon>
    </lineage>
</organism>
<name>A0A317N152_9GAMM</name>
<comment type="caution">
    <text evidence="1">The sequence shown here is derived from an EMBL/GenBank/DDBJ whole genome shotgun (WGS) entry which is preliminary data.</text>
</comment>